<dbReference type="PANTHER" id="PTHR22696">
    <property type="entry name" value="E3 UBIQUITIN-PROTEIN LIGASE RNF26"/>
    <property type="match status" value="1"/>
</dbReference>
<sequence length="693" mass="80755">MMEYFNVSNYNTDVVLNYFNSFSLNGTFNEYNATNYEFITQYIQRYGVFQSIYDYLMNGLIIPIYLVFQRIFQVPNLLDSIVRVLLYLFSNYAAGLIISYIFINRLIVMSSLRSNTNKVVLPKSSKWLLHLSAIVPLLYLLLQSLTQINFVKIEHINALHTDVYLPMTFALLLYSQCIEFFYNFTTNSKLLEKNDNSTLELSLQLYTMNASYALFQKQSHGFISLDIDFIIIDRIGIHIIELFGLRRYRLLENSAVNITQLLALLYESSIYGILSIPFYTLFKCSTKIISLFTILLIFTIQCLKWFVEYLSAPFINLIKSTQNSTINKSPIHLFTDIRKNLYYDPEQEFISFLYNLLLLTCNGGNIISTDTDSFILRGEELLMKDSAASKTLHIPELNNKFMVSGYLNELSTIPDDLILSSSSANTLPAKNSKNLRGISSSIIVRIKMIFTIVKKLCLSFMFFGYHNNNLINHTLKNKKPTNKKSKDLNLYITEKNYTKFLTRPADDANNKYRNYLLLPDEDVTRDFDLELFQELNDKYNKDKHIKYEYLKDDPEELKEELVSILIPDNNEQPNSSHLPQIWEGIATNMRLTRSQFGSRYPERVFEQTVLERRQFCQTLSQELSDPVIDEYEEEEQYSTLCLICRFNKRSIILWPCRCLSCCDMCRDSLGHKGFQKCFTCDSEVNGYSIVHNV</sequence>
<reference evidence="2 3" key="1">
    <citation type="journal article" date="2011" name="Proc. Natl. Acad. Sci. U.S.A.">
        <title>Evolutionary erosion of yeast sex chromosomes by mating-type switching accidents.</title>
        <authorList>
            <person name="Gordon J.L."/>
            <person name="Armisen D."/>
            <person name="Proux-Wera E."/>
            <person name="Oheigeartaigh S.S."/>
            <person name="Byrne K.P."/>
            <person name="Wolfe K.H."/>
        </authorList>
    </citation>
    <scope>NUCLEOTIDE SEQUENCE [LARGE SCALE GENOMIC DNA]</scope>
    <source>
        <strain evidence="3">ATCC 24235 / CBS 4417 / NBRC 1672 / NRRL Y-8282 / UCD 70-5</strain>
    </source>
</reference>
<dbReference type="InterPro" id="IPR013083">
    <property type="entry name" value="Znf_RING/FYVE/PHD"/>
</dbReference>
<accession>G8BVY7</accession>
<dbReference type="eggNOG" id="ENOG502S2K4">
    <property type="taxonomic scope" value="Eukaryota"/>
</dbReference>
<dbReference type="EMBL" id="HE612862">
    <property type="protein sequence ID" value="CCE64065.1"/>
    <property type="molecule type" value="Genomic_DNA"/>
</dbReference>
<organism evidence="2 3">
    <name type="scientific">Tetrapisispora phaffii (strain ATCC 24235 / CBS 4417 / NBRC 1672 / NRRL Y-8282 / UCD 70-5)</name>
    <name type="common">Yeast</name>
    <name type="synonym">Fabospora phaffii</name>
    <dbReference type="NCBI Taxonomy" id="1071381"/>
    <lineage>
        <taxon>Eukaryota</taxon>
        <taxon>Fungi</taxon>
        <taxon>Dikarya</taxon>
        <taxon>Ascomycota</taxon>
        <taxon>Saccharomycotina</taxon>
        <taxon>Saccharomycetes</taxon>
        <taxon>Saccharomycetales</taxon>
        <taxon>Saccharomycetaceae</taxon>
        <taxon>Tetrapisispora</taxon>
    </lineage>
</organism>
<dbReference type="AlphaFoldDB" id="G8BVY7"/>
<evidence type="ECO:0008006" key="4">
    <source>
        <dbReference type="Google" id="ProtNLM"/>
    </source>
</evidence>
<feature type="transmembrane region" description="Helical" evidence="1">
    <location>
        <begin position="84"/>
        <end position="107"/>
    </location>
</feature>
<name>G8BVY7_TETPH</name>
<dbReference type="Gene3D" id="3.30.40.10">
    <property type="entry name" value="Zinc/RING finger domain, C3HC4 (zinc finger)"/>
    <property type="match status" value="1"/>
</dbReference>
<dbReference type="KEGG" id="tpf:TPHA_0G02290"/>
<feature type="transmembrane region" description="Helical" evidence="1">
    <location>
        <begin position="127"/>
        <end position="151"/>
    </location>
</feature>
<keyword evidence="1" id="KW-1133">Transmembrane helix</keyword>
<dbReference type="GeneID" id="11535710"/>
<dbReference type="Proteomes" id="UP000005666">
    <property type="component" value="Chromosome 7"/>
</dbReference>
<evidence type="ECO:0000313" key="3">
    <source>
        <dbReference type="Proteomes" id="UP000005666"/>
    </source>
</evidence>
<feature type="transmembrane region" description="Helical" evidence="1">
    <location>
        <begin position="55"/>
        <end position="72"/>
    </location>
</feature>
<dbReference type="GO" id="GO:0016567">
    <property type="term" value="P:protein ubiquitination"/>
    <property type="evidence" value="ECO:0007669"/>
    <property type="project" value="TreeGrafter"/>
</dbReference>
<gene>
    <name evidence="2" type="primary">TPHA0G02290</name>
    <name evidence="2" type="ordered locus">TPHA_0G02290</name>
</gene>
<dbReference type="GO" id="GO:0061630">
    <property type="term" value="F:ubiquitin protein ligase activity"/>
    <property type="evidence" value="ECO:0007669"/>
    <property type="project" value="TreeGrafter"/>
</dbReference>
<feature type="transmembrane region" description="Helical" evidence="1">
    <location>
        <begin position="163"/>
        <end position="182"/>
    </location>
</feature>
<keyword evidence="3" id="KW-1185">Reference proteome</keyword>
<dbReference type="PANTHER" id="PTHR22696:SF1">
    <property type="entry name" value="E3 UBIQUITIN-PROTEIN LIGASE RNF26"/>
    <property type="match status" value="1"/>
</dbReference>
<dbReference type="OMA" id="CLSHCIE"/>
<proteinExistence type="predicted"/>
<dbReference type="Pfam" id="PF13920">
    <property type="entry name" value="zf-C3HC4_3"/>
    <property type="match status" value="1"/>
</dbReference>
<keyword evidence="1" id="KW-0812">Transmembrane</keyword>
<evidence type="ECO:0000256" key="1">
    <source>
        <dbReference type="SAM" id="Phobius"/>
    </source>
</evidence>
<dbReference type="HOGENOM" id="CLU_026112_0_0_1"/>
<evidence type="ECO:0000313" key="2">
    <source>
        <dbReference type="EMBL" id="CCE64065.1"/>
    </source>
</evidence>
<dbReference type="RefSeq" id="XP_003686499.1">
    <property type="nucleotide sequence ID" value="XM_003686451.1"/>
</dbReference>
<dbReference type="OrthoDB" id="66726at2759"/>
<keyword evidence="1" id="KW-0472">Membrane</keyword>
<feature type="transmembrane region" description="Helical" evidence="1">
    <location>
        <begin position="288"/>
        <end position="307"/>
    </location>
</feature>
<dbReference type="GO" id="GO:0006511">
    <property type="term" value="P:ubiquitin-dependent protein catabolic process"/>
    <property type="evidence" value="ECO:0007669"/>
    <property type="project" value="TreeGrafter"/>
</dbReference>
<protein>
    <recommendedName>
        <fullName evidence="4">RING-type domain-containing protein</fullName>
    </recommendedName>
</protein>